<keyword evidence="2" id="KW-1185">Reference proteome</keyword>
<name>A0A0M8ZYX5_9HYME</name>
<organism evidence="1 2">
    <name type="scientific">Melipona quadrifasciata</name>
    <dbReference type="NCBI Taxonomy" id="166423"/>
    <lineage>
        <taxon>Eukaryota</taxon>
        <taxon>Metazoa</taxon>
        <taxon>Ecdysozoa</taxon>
        <taxon>Arthropoda</taxon>
        <taxon>Hexapoda</taxon>
        <taxon>Insecta</taxon>
        <taxon>Pterygota</taxon>
        <taxon>Neoptera</taxon>
        <taxon>Endopterygota</taxon>
        <taxon>Hymenoptera</taxon>
        <taxon>Apocrita</taxon>
        <taxon>Aculeata</taxon>
        <taxon>Apoidea</taxon>
        <taxon>Anthophila</taxon>
        <taxon>Apidae</taxon>
        <taxon>Melipona</taxon>
    </lineage>
</organism>
<evidence type="ECO:0000313" key="2">
    <source>
        <dbReference type="Proteomes" id="UP000053105"/>
    </source>
</evidence>
<evidence type="ECO:0000313" key="1">
    <source>
        <dbReference type="EMBL" id="KOX72926.1"/>
    </source>
</evidence>
<reference evidence="1 2" key="1">
    <citation type="submission" date="2015-07" db="EMBL/GenBank/DDBJ databases">
        <title>The genome of Melipona quadrifasciata.</title>
        <authorList>
            <person name="Pan H."/>
            <person name="Kapheim K."/>
        </authorList>
    </citation>
    <scope>NUCLEOTIDE SEQUENCE [LARGE SCALE GENOMIC DNA]</scope>
    <source>
        <strain evidence="1">0111107301</strain>
        <tissue evidence="1">Whole body</tissue>
    </source>
</reference>
<accession>A0A0M8ZYX5</accession>
<protein>
    <submittedName>
        <fullName evidence="1">Uncharacterized protein</fullName>
    </submittedName>
</protein>
<proteinExistence type="predicted"/>
<dbReference type="Proteomes" id="UP000053105">
    <property type="component" value="Unassembled WGS sequence"/>
</dbReference>
<gene>
    <name evidence="1" type="ORF">WN51_01944</name>
</gene>
<sequence>MENACYSCSSLSSPKRKSSMILDSLCVCSLTSAKTVTSLDHSIGGITRLARDETHSTDNVKLRRYERGVRRRRVRQRADLRVRLKSVQLPNQLHAELGEPELKHRRLHLKEFWSELKCENFPSTPQTIEKIWTKSEQYPHNNIATSRKTKNSDHYDYSDSGSEINVNAINDETDVYIDEDSNVLGHGHIKTEVVHTLTKKKKRLNLQRAKKYQALSIRESESIEDSYNSQAITITSIKLIARAPPLILARQNKKYSPLHRQTKSRHATARANKSFANFFH</sequence>
<dbReference type="EMBL" id="KQ435811">
    <property type="protein sequence ID" value="KOX72926.1"/>
    <property type="molecule type" value="Genomic_DNA"/>
</dbReference>
<dbReference type="AlphaFoldDB" id="A0A0M8ZYX5"/>